<dbReference type="Gene3D" id="3.40.50.2020">
    <property type="match status" value="1"/>
</dbReference>
<proteinExistence type="predicted"/>
<evidence type="ECO:0000313" key="2">
    <source>
        <dbReference type="Proteomes" id="UP000192276"/>
    </source>
</evidence>
<dbReference type="InterPro" id="IPR029057">
    <property type="entry name" value="PRTase-like"/>
</dbReference>
<comment type="caution">
    <text evidence="1">The sequence shown here is derived from an EMBL/GenBank/DDBJ whole genome shotgun (WGS) entry which is preliminary data.</text>
</comment>
<keyword evidence="2" id="KW-1185">Reference proteome</keyword>
<evidence type="ECO:0000313" key="1">
    <source>
        <dbReference type="EMBL" id="OQP57843.1"/>
    </source>
</evidence>
<reference evidence="2" key="1">
    <citation type="submission" date="2016-04" db="EMBL/GenBank/DDBJ databases">
        <authorList>
            <person name="Chen L."/>
            <person name="Zhuang W."/>
            <person name="Wang G."/>
        </authorList>
    </citation>
    <scope>NUCLEOTIDE SEQUENCE [LARGE SCALE GENOMIC DNA]</scope>
    <source>
        <strain evidence="2">208</strain>
    </source>
</reference>
<organism evidence="1 2">
    <name type="scientific">Niastella populi</name>
    <dbReference type="NCBI Taxonomy" id="550983"/>
    <lineage>
        <taxon>Bacteria</taxon>
        <taxon>Pseudomonadati</taxon>
        <taxon>Bacteroidota</taxon>
        <taxon>Chitinophagia</taxon>
        <taxon>Chitinophagales</taxon>
        <taxon>Chitinophagaceae</taxon>
        <taxon>Niastella</taxon>
    </lineage>
</organism>
<name>A0A1V9FHK0_9BACT</name>
<dbReference type="CDD" id="cd06223">
    <property type="entry name" value="PRTases_typeI"/>
    <property type="match status" value="1"/>
</dbReference>
<dbReference type="STRING" id="550983.A4R26_23325"/>
<protein>
    <recommendedName>
        <fullName evidence="3">Phosphoribosyltransferase domain-containing protein</fullName>
    </recommendedName>
</protein>
<dbReference type="OrthoDB" id="658608at2"/>
<evidence type="ECO:0008006" key="3">
    <source>
        <dbReference type="Google" id="ProtNLM"/>
    </source>
</evidence>
<dbReference type="EMBL" id="LWBP01000190">
    <property type="protein sequence ID" value="OQP57843.1"/>
    <property type="molecule type" value="Genomic_DNA"/>
</dbReference>
<gene>
    <name evidence="1" type="ORF">A4R26_23325</name>
</gene>
<dbReference type="Proteomes" id="UP000192276">
    <property type="component" value="Unassembled WGS sequence"/>
</dbReference>
<sequence length="201" mass="23393">MISLLTEWKYRTLGLHGAWHLCYYVSAERQTNGTLPYYVIQFKDNNQQWVHKWCNWASTVLSGTDINFDCIIRALGSRELRPSGQKALDKLGTVLAKQLNCEYSPTILAKHRETPPMHTIRTRDERRQMMENVYFVANQEKDLNNKNVLILDDVTTSNTTISAILEVLKQQWPHGRYYFFCLGKTEYDGALNESINLSHFN</sequence>
<dbReference type="RefSeq" id="WP_081166679.1">
    <property type="nucleotide sequence ID" value="NZ_LWBP01000190.1"/>
</dbReference>
<dbReference type="InterPro" id="IPR000836">
    <property type="entry name" value="PRTase_dom"/>
</dbReference>
<dbReference type="SUPFAM" id="SSF53271">
    <property type="entry name" value="PRTase-like"/>
    <property type="match status" value="1"/>
</dbReference>
<accession>A0A1V9FHK0</accession>
<dbReference type="AlphaFoldDB" id="A0A1V9FHK0"/>